<dbReference type="InterPro" id="IPR006141">
    <property type="entry name" value="Intein_N"/>
</dbReference>
<protein>
    <submittedName>
        <fullName evidence="2">Hemolysin-type calcium-binding protein</fullName>
    </submittedName>
</protein>
<dbReference type="Proteomes" id="UP000070371">
    <property type="component" value="Chromosome"/>
</dbReference>
<gene>
    <name evidence="2" type="ORF">RC74_01300</name>
</gene>
<evidence type="ECO:0000259" key="1">
    <source>
        <dbReference type="Pfam" id="PF13403"/>
    </source>
</evidence>
<dbReference type="InterPro" id="IPR036844">
    <property type="entry name" value="Hint_dom_sf"/>
</dbReference>
<dbReference type="OrthoDB" id="6305173at2"/>
<feature type="domain" description="Hedgehog/Intein (Hint)" evidence="1">
    <location>
        <begin position="161"/>
        <end position="307"/>
    </location>
</feature>
<evidence type="ECO:0000313" key="3">
    <source>
        <dbReference type="Proteomes" id="UP000070371"/>
    </source>
</evidence>
<dbReference type="AlphaFoldDB" id="A0A126UVK4"/>
<dbReference type="STRING" id="1579316.RC74_01300"/>
<evidence type="ECO:0000313" key="2">
    <source>
        <dbReference type="EMBL" id="AML50092.1"/>
    </source>
</evidence>
<dbReference type="SUPFAM" id="SSF51294">
    <property type="entry name" value="Hedgehog/intein (Hint) domain"/>
    <property type="match status" value="1"/>
</dbReference>
<dbReference type="GO" id="GO:0016539">
    <property type="term" value="P:intein-mediated protein splicing"/>
    <property type="evidence" value="ECO:0007669"/>
    <property type="project" value="InterPro"/>
</dbReference>
<dbReference type="KEGG" id="hat:RC74_01300"/>
<dbReference type="RefSeq" id="WP_039004417.1">
    <property type="nucleotide sequence ID" value="NZ_CP014327.1"/>
</dbReference>
<dbReference type="EMBL" id="CP014327">
    <property type="protein sequence ID" value="AML50092.1"/>
    <property type="molecule type" value="Genomic_DNA"/>
</dbReference>
<dbReference type="InterPro" id="IPR028992">
    <property type="entry name" value="Hedgehog/Intein_dom"/>
</dbReference>
<organism evidence="2 3">
    <name type="scientific">Falsihalocynthiibacter arcticus</name>
    <dbReference type="NCBI Taxonomy" id="1579316"/>
    <lineage>
        <taxon>Bacteria</taxon>
        <taxon>Pseudomonadati</taxon>
        <taxon>Pseudomonadota</taxon>
        <taxon>Alphaproteobacteria</taxon>
        <taxon>Rhodobacterales</taxon>
        <taxon>Roseobacteraceae</taxon>
        <taxon>Falsihalocynthiibacter</taxon>
    </lineage>
</organism>
<proteinExistence type="predicted"/>
<dbReference type="Pfam" id="PF13403">
    <property type="entry name" value="Hint_2"/>
    <property type="match status" value="1"/>
</dbReference>
<reference evidence="2 3" key="1">
    <citation type="submission" date="2016-02" db="EMBL/GenBank/DDBJ databases">
        <title>Complete genome sequence of Halocynthiibacter arcticus PAMC 20958t from arctic marine sediment.</title>
        <authorList>
            <person name="Lee Y.M."/>
            <person name="Baek K."/>
            <person name="Lee H.K."/>
            <person name="Shin S.C."/>
        </authorList>
    </citation>
    <scope>NUCLEOTIDE SEQUENCE [LARGE SCALE GENOMIC DNA]</scope>
    <source>
        <strain evidence="2">PAMC 20958</strain>
    </source>
</reference>
<dbReference type="PROSITE" id="PS50817">
    <property type="entry name" value="INTEIN_N_TER"/>
    <property type="match status" value="1"/>
</dbReference>
<dbReference type="Gene3D" id="2.170.16.10">
    <property type="entry name" value="Hedgehog/Intein (Hint) domain"/>
    <property type="match status" value="1"/>
</dbReference>
<sequence>MKTGFKGTFVITWTQTAIDGENAADVDALTVGANWRWSGTPVRVDGPQGVLRLHEAKGSADLRKRAARMVQRLMGDAVDATRNQNIDDIEGQDISLDNGFTVTDGRRTYTVTMIEIAASPRPLLMFLDEVPPADTDLWIVHRVLRDARHQQMSNTPTSCMICFAAGTLIRTEDGPRLVESLSVGDSIQTKDNGCQQIQWIGARRMTGARLYAMPEFRPVRIRAGALKDDEPESDLLVSPNHRMLVSGPAAQLLFNTSEVLVAAKDLINDLSITIDHKVREVTYVHLMLESHQIVWANGVQSESFHPANMALGVIEDSQRVALLEAFPNLAYDTHGYGEYARRNLSASEAAILQHDSGKFPRLAH</sequence>
<keyword evidence="3" id="KW-1185">Reference proteome</keyword>
<name>A0A126UVK4_9RHOB</name>
<accession>A0A126UVK4</accession>